<feature type="domain" description="AMP-dependent synthetase/ligase" evidence="5">
    <location>
        <begin position="36"/>
        <end position="399"/>
    </location>
</feature>
<dbReference type="Gene3D" id="3.30.300.30">
    <property type="match status" value="1"/>
</dbReference>
<dbReference type="FunFam" id="3.30.300.30:FF:000008">
    <property type="entry name" value="2,3-dihydroxybenzoate-AMP ligase"/>
    <property type="match status" value="1"/>
</dbReference>
<dbReference type="Pfam" id="PF00501">
    <property type="entry name" value="AMP-binding"/>
    <property type="match status" value="1"/>
</dbReference>
<dbReference type="PANTHER" id="PTHR43767">
    <property type="entry name" value="LONG-CHAIN-FATTY-ACID--COA LIGASE"/>
    <property type="match status" value="1"/>
</dbReference>
<protein>
    <submittedName>
        <fullName evidence="7">2,3-dihydroxybenzoate-AMP ligase</fullName>
    </submittedName>
</protein>
<keyword evidence="3 7" id="KW-0436">Ligase</keyword>
<sequence length="555" mass="62203">MKKPPELDYTPWPQALADQYRALGYWQDKTLLDYLRESKQKYAEYDAIICEQRTITYRELVDSAAQLAAGFHRLGLQRGDNVVLQMTNIAEFYQCFFALLQIGVRPILALPAHRQMEIRYFCQHADVKAYFIDGQATTFHYQALAADILQQCPSVKHVIVRGKACDPRFISLNECFQPPIQEQYAHANDVAFFQLSGGTTGTPKLIPRTHNDYAYSVTGSVQICHFDHTTRFLCVLPVAHNFPLSSPGALGVFWSGGCVILTQDPAPQSAFDMIERHRVTVSALVPPLALLWMDYAEKATQDISSLELLLVGGAKFSETAARALPKKLHCRLQQVFGMAEGLVNYTRFEDSEPIIASTQGRPISPHDQIRVVDEEGNDVAIGEEGFLLTQGPYTIRGYYRAPAHNEHSFTADGFYRTGDLVKRTAEGNIIVTGREKDQINRGGEKIAAEEVENYLLRHPAIHDVALIAIPDDYLGERSCAVVVTRSEHTIKALELKRFLRDLGVADFKIPDQIQFIDTLPKTSVGKVDKKSLRALYSQTSPKQHQRTGEMASNPS</sequence>
<organism evidence="7 8">
    <name type="scientific">Vibrio cincinnatiensis DSM 19608</name>
    <dbReference type="NCBI Taxonomy" id="1123491"/>
    <lineage>
        <taxon>Bacteria</taxon>
        <taxon>Pseudomonadati</taxon>
        <taxon>Pseudomonadota</taxon>
        <taxon>Gammaproteobacteria</taxon>
        <taxon>Vibrionales</taxon>
        <taxon>Vibrionaceae</taxon>
        <taxon>Vibrio</taxon>
    </lineage>
</organism>
<proteinExistence type="inferred from homology"/>
<reference evidence="8" key="1">
    <citation type="submission" date="2017-02" db="EMBL/GenBank/DDBJ databases">
        <authorList>
            <person name="Varghese N."/>
            <person name="Submissions S."/>
        </authorList>
    </citation>
    <scope>NUCLEOTIDE SEQUENCE [LARGE SCALE GENOMIC DNA]</scope>
    <source>
        <strain evidence="8">DSM 19608</strain>
    </source>
</reference>
<accession>A0A1T4PT48</accession>
<evidence type="ECO:0000256" key="4">
    <source>
        <dbReference type="SAM" id="MobiDB-lite"/>
    </source>
</evidence>
<dbReference type="GO" id="GO:0019290">
    <property type="term" value="P:siderophore biosynthetic process"/>
    <property type="evidence" value="ECO:0007669"/>
    <property type="project" value="InterPro"/>
</dbReference>
<feature type="domain" description="AMP-binding enzyme C-terminal" evidence="6">
    <location>
        <begin position="450"/>
        <end position="526"/>
    </location>
</feature>
<evidence type="ECO:0000313" key="8">
    <source>
        <dbReference type="Proteomes" id="UP000190834"/>
    </source>
</evidence>
<evidence type="ECO:0000259" key="6">
    <source>
        <dbReference type="Pfam" id="PF13193"/>
    </source>
</evidence>
<dbReference type="AlphaFoldDB" id="A0A1T4PT48"/>
<dbReference type="InterPro" id="IPR045851">
    <property type="entry name" value="AMP-bd_C_sf"/>
</dbReference>
<dbReference type="GeneID" id="70583954"/>
<dbReference type="InterPro" id="IPR050237">
    <property type="entry name" value="ATP-dep_AMP-bd_enzyme"/>
</dbReference>
<dbReference type="OrthoDB" id="9803968at2"/>
<comment type="pathway">
    <text evidence="1">Siderophore biosynthesis.</text>
</comment>
<evidence type="ECO:0000256" key="2">
    <source>
        <dbReference type="ARBA" id="ARBA00006432"/>
    </source>
</evidence>
<dbReference type="Pfam" id="PF13193">
    <property type="entry name" value="AMP-binding_C"/>
    <property type="match status" value="1"/>
</dbReference>
<evidence type="ECO:0000256" key="3">
    <source>
        <dbReference type="ARBA" id="ARBA00022598"/>
    </source>
</evidence>
<dbReference type="InterPro" id="IPR025110">
    <property type="entry name" value="AMP-bd_C"/>
</dbReference>
<dbReference type="InterPro" id="IPR000873">
    <property type="entry name" value="AMP-dep_synth/lig_dom"/>
</dbReference>
<dbReference type="InterPro" id="IPR011963">
    <property type="entry name" value="DHB_AMP_lig"/>
</dbReference>
<dbReference type="STRING" id="1123491.SAMN02745782_01871"/>
<name>A0A1T4PT48_VIBCI</name>
<evidence type="ECO:0000259" key="5">
    <source>
        <dbReference type="Pfam" id="PF00501"/>
    </source>
</evidence>
<dbReference type="Gene3D" id="2.30.38.10">
    <property type="entry name" value="Luciferase, Domain 3"/>
    <property type="match status" value="1"/>
</dbReference>
<dbReference type="RefSeq" id="WP_078926257.1">
    <property type="nucleotide sequence ID" value="NZ_FUXB01000008.1"/>
</dbReference>
<comment type="similarity">
    <text evidence="2">Belongs to the ATP-dependent AMP-binding enzyme family.</text>
</comment>
<evidence type="ECO:0000256" key="1">
    <source>
        <dbReference type="ARBA" id="ARBA00004924"/>
    </source>
</evidence>
<dbReference type="InterPro" id="IPR020845">
    <property type="entry name" value="AMP-binding_CS"/>
</dbReference>
<keyword evidence="8" id="KW-1185">Reference proteome</keyword>
<dbReference type="NCBIfam" id="TIGR02275">
    <property type="entry name" value="DHB_AMP_lig"/>
    <property type="match status" value="1"/>
</dbReference>
<evidence type="ECO:0000313" key="7">
    <source>
        <dbReference type="EMBL" id="SJZ94599.1"/>
    </source>
</evidence>
<feature type="region of interest" description="Disordered" evidence="4">
    <location>
        <begin position="536"/>
        <end position="555"/>
    </location>
</feature>
<dbReference type="Proteomes" id="UP000190834">
    <property type="component" value="Unassembled WGS sequence"/>
</dbReference>
<dbReference type="SUPFAM" id="SSF56801">
    <property type="entry name" value="Acetyl-CoA synthetase-like"/>
    <property type="match status" value="1"/>
</dbReference>
<dbReference type="PANTHER" id="PTHR43767:SF1">
    <property type="entry name" value="NONRIBOSOMAL PEPTIDE SYNTHASE PES1 (EUROFUNG)-RELATED"/>
    <property type="match status" value="1"/>
</dbReference>
<dbReference type="CDD" id="cd05920">
    <property type="entry name" value="23DHB-AMP_lg"/>
    <property type="match status" value="1"/>
</dbReference>
<dbReference type="FunFam" id="2.30.38.10:FF:000003">
    <property type="entry name" value="Vibriobactin-specific 2,3-dihydroxybenzoate-AMP ligase"/>
    <property type="match status" value="1"/>
</dbReference>
<dbReference type="PROSITE" id="PS00455">
    <property type="entry name" value="AMP_BINDING"/>
    <property type="match status" value="1"/>
</dbReference>
<dbReference type="Gene3D" id="3.40.50.980">
    <property type="match status" value="2"/>
</dbReference>
<dbReference type="GO" id="GO:0008668">
    <property type="term" value="F:2,3-dihydroxybenzoate--[aryl-carrier protein] ligase"/>
    <property type="evidence" value="ECO:0007669"/>
    <property type="project" value="InterPro"/>
</dbReference>
<dbReference type="EMBL" id="FUXB01000008">
    <property type="protein sequence ID" value="SJZ94599.1"/>
    <property type="molecule type" value="Genomic_DNA"/>
</dbReference>
<gene>
    <name evidence="7" type="ORF">SAMN02745782_01871</name>
</gene>